<gene>
    <name evidence="8" type="ORF">GCM10007380_25270</name>
</gene>
<evidence type="ECO:0000256" key="7">
    <source>
        <dbReference type="SAM" id="Phobius"/>
    </source>
</evidence>
<keyword evidence="5 7" id="KW-1133">Transmembrane helix</keyword>
<protein>
    <submittedName>
        <fullName evidence="8">MFS transporter</fullName>
    </submittedName>
</protein>
<evidence type="ECO:0000313" key="9">
    <source>
        <dbReference type="Proteomes" id="UP000626244"/>
    </source>
</evidence>
<evidence type="ECO:0000256" key="6">
    <source>
        <dbReference type="ARBA" id="ARBA00023136"/>
    </source>
</evidence>
<dbReference type="InterPro" id="IPR011701">
    <property type="entry name" value="MFS"/>
</dbReference>
<keyword evidence="9" id="KW-1185">Reference proteome</keyword>
<dbReference type="InterPro" id="IPR036259">
    <property type="entry name" value="MFS_trans_sf"/>
</dbReference>
<dbReference type="CDD" id="cd06173">
    <property type="entry name" value="MFS_MefA_like"/>
    <property type="match status" value="1"/>
</dbReference>
<keyword evidence="6 7" id="KW-0472">Membrane</keyword>
<dbReference type="PANTHER" id="PTHR43266:SF2">
    <property type="entry name" value="MAJOR FACILITATOR SUPERFAMILY (MFS) PROFILE DOMAIN-CONTAINING PROTEIN"/>
    <property type="match status" value="1"/>
</dbReference>
<feature type="transmembrane region" description="Helical" evidence="7">
    <location>
        <begin position="389"/>
        <end position="409"/>
    </location>
</feature>
<evidence type="ECO:0000256" key="3">
    <source>
        <dbReference type="ARBA" id="ARBA00022475"/>
    </source>
</evidence>
<dbReference type="OrthoDB" id="9775268at2"/>
<keyword evidence="4 7" id="KW-0812">Transmembrane</keyword>
<proteinExistence type="predicted"/>
<keyword evidence="2" id="KW-0813">Transport</keyword>
<feature type="transmembrane region" description="Helical" evidence="7">
    <location>
        <begin position="360"/>
        <end position="383"/>
    </location>
</feature>
<feature type="transmembrane region" description="Helical" evidence="7">
    <location>
        <begin position="42"/>
        <end position="63"/>
    </location>
</feature>
<dbReference type="GO" id="GO:0022857">
    <property type="term" value="F:transmembrane transporter activity"/>
    <property type="evidence" value="ECO:0007669"/>
    <property type="project" value="InterPro"/>
</dbReference>
<evidence type="ECO:0000256" key="4">
    <source>
        <dbReference type="ARBA" id="ARBA00022692"/>
    </source>
</evidence>
<comment type="subcellular location">
    <subcellularLocation>
        <location evidence="1">Cell membrane</location>
        <topology evidence="1">Multi-pass membrane protein</topology>
    </subcellularLocation>
</comment>
<evidence type="ECO:0000313" key="8">
    <source>
        <dbReference type="EMBL" id="GGI14901.1"/>
    </source>
</evidence>
<reference evidence="9" key="1">
    <citation type="journal article" date="2019" name="Int. J. Syst. Evol. Microbiol.">
        <title>The Global Catalogue of Microorganisms (GCM) 10K type strain sequencing project: providing services to taxonomists for standard genome sequencing and annotation.</title>
        <authorList>
            <consortium name="The Broad Institute Genomics Platform"/>
            <consortium name="The Broad Institute Genome Sequencing Center for Infectious Disease"/>
            <person name="Wu L."/>
            <person name="Ma J."/>
        </authorList>
    </citation>
    <scope>NUCLEOTIDE SEQUENCE [LARGE SCALE GENOMIC DNA]</scope>
    <source>
        <strain evidence="9">CGMCC 1.14993</strain>
    </source>
</reference>
<dbReference type="Proteomes" id="UP000626244">
    <property type="component" value="Unassembled WGS sequence"/>
</dbReference>
<evidence type="ECO:0000256" key="5">
    <source>
        <dbReference type="ARBA" id="ARBA00022989"/>
    </source>
</evidence>
<dbReference type="EMBL" id="BMHB01000001">
    <property type="protein sequence ID" value="GGI14901.1"/>
    <property type="molecule type" value="Genomic_DNA"/>
</dbReference>
<dbReference type="Gene3D" id="1.20.1250.20">
    <property type="entry name" value="MFS general substrate transporter like domains"/>
    <property type="match status" value="1"/>
</dbReference>
<dbReference type="PANTHER" id="PTHR43266">
    <property type="entry name" value="MACROLIDE-EFFLUX PROTEIN"/>
    <property type="match status" value="1"/>
</dbReference>
<feature type="transmembrane region" description="Helical" evidence="7">
    <location>
        <begin position="103"/>
        <end position="123"/>
    </location>
</feature>
<dbReference type="SUPFAM" id="SSF103473">
    <property type="entry name" value="MFS general substrate transporter"/>
    <property type="match status" value="1"/>
</dbReference>
<feature type="transmembrane region" description="Helical" evidence="7">
    <location>
        <begin position="261"/>
        <end position="278"/>
    </location>
</feature>
<evidence type="ECO:0000256" key="2">
    <source>
        <dbReference type="ARBA" id="ARBA00022448"/>
    </source>
</evidence>
<feature type="transmembrane region" description="Helical" evidence="7">
    <location>
        <begin position="290"/>
        <end position="312"/>
    </location>
</feature>
<comment type="caution">
    <text evidence="8">The sequence shown here is derived from an EMBL/GenBank/DDBJ whole genome shotgun (WGS) entry which is preliminary data.</text>
</comment>
<dbReference type="Pfam" id="PF07690">
    <property type="entry name" value="MFS_1"/>
    <property type="match status" value="1"/>
</dbReference>
<dbReference type="RefSeq" id="WP_088000010.1">
    <property type="nucleotide sequence ID" value="NZ_BMHB01000001.1"/>
</dbReference>
<feature type="transmembrane region" description="Helical" evidence="7">
    <location>
        <begin position="12"/>
        <end position="36"/>
    </location>
</feature>
<dbReference type="AlphaFoldDB" id="A0A8J3F2V3"/>
<keyword evidence="3" id="KW-1003">Cell membrane</keyword>
<feature type="transmembrane region" description="Helical" evidence="7">
    <location>
        <begin position="173"/>
        <end position="193"/>
    </location>
</feature>
<evidence type="ECO:0000256" key="1">
    <source>
        <dbReference type="ARBA" id="ARBA00004651"/>
    </source>
</evidence>
<sequence>MIQILKNKNFLYFFSGTFASSIGDVLFNFAIGLYILHLTHSAFQLSLYGMIGAVTWLVLTPIGGVFTDRWDRVKIIYMTEFIRGIAVLGCGISMIMLDDQQMILYILYVTTFIIAVNGALFAPASQSLVPSIVKKDELLKANSLMSLTYSIKDVFGILLAGVMYALLGPTILVIINGVSYLLSGFAALFIKVIGNHEQSESKNNVFTDLKAGIVYIVSKNKPILYLLLMVNIINLANGPIQSVLLPFLMKEFIKAPEMHLSYLYSASALGGVCGTIVISKLNISNQPFKLLKASFGLMFIAVISQFIFFLLFKSNVLIYPLYIALLIVVFVGSGMINVCMMIPMLTYVQKVVNKQYYGRVMAIFSTLSAITAPISMMLGGFLIDQFSISTLYIMSTSILLIAIILSRFFNETENLSVMEERTI</sequence>
<dbReference type="GO" id="GO:0005886">
    <property type="term" value="C:plasma membrane"/>
    <property type="evidence" value="ECO:0007669"/>
    <property type="project" value="UniProtKB-SubCell"/>
</dbReference>
<name>A0A8J3F2V3_9BACI</name>
<feature type="transmembrane region" description="Helical" evidence="7">
    <location>
        <begin position="318"/>
        <end position="348"/>
    </location>
</feature>
<accession>A0A8J3F2V3</accession>
<organism evidence="8 9">
    <name type="scientific">Gottfriedia solisilvae</name>
    <dbReference type="NCBI Taxonomy" id="1516104"/>
    <lineage>
        <taxon>Bacteria</taxon>
        <taxon>Bacillati</taxon>
        <taxon>Bacillota</taxon>
        <taxon>Bacilli</taxon>
        <taxon>Bacillales</taxon>
        <taxon>Bacillaceae</taxon>
        <taxon>Gottfriedia</taxon>
    </lineage>
</organism>
<feature type="transmembrane region" description="Helical" evidence="7">
    <location>
        <begin position="75"/>
        <end position="97"/>
    </location>
</feature>
<feature type="transmembrane region" description="Helical" evidence="7">
    <location>
        <begin position="223"/>
        <end position="249"/>
    </location>
</feature>
<feature type="transmembrane region" description="Helical" evidence="7">
    <location>
        <begin position="144"/>
        <end position="167"/>
    </location>
</feature>